<reference evidence="2 3" key="1">
    <citation type="submission" date="2017-08" db="EMBL/GenBank/DDBJ databases">
        <title>Infants hospitalized years apart are colonized by the same room-sourced microbial strains.</title>
        <authorList>
            <person name="Brooks B."/>
            <person name="Olm M.R."/>
            <person name="Firek B.A."/>
            <person name="Baker R."/>
            <person name="Thomas B.C."/>
            <person name="Morowitz M.J."/>
            <person name="Banfield J.F."/>
        </authorList>
    </citation>
    <scope>NUCLEOTIDE SEQUENCE [LARGE SCALE GENOMIC DNA]</scope>
    <source>
        <strain evidence="2">S2_005_002_R2_29</strain>
    </source>
</reference>
<dbReference type="Proteomes" id="UP000249417">
    <property type="component" value="Unassembled WGS sequence"/>
</dbReference>
<protein>
    <recommendedName>
        <fullName evidence="1">Phage tail assembly chaperone-like domain-containing protein</fullName>
    </recommendedName>
</protein>
<dbReference type="InterPro" id="IPR031893">
    <property type="entry name" value="Phage_tail_APC"/>
</dbReference>
<dbReference type="AlphaFoldDB" id="A0A2W5PJW5"/>
<evidence type="ECO:0000259" key="1">
    <source>
        <dbReference type="Pfam" id="PF16778"/>
    </source>
</evidence>
<evidence type="ECO:0000313" key="2">
    <source>
        <dbReference type="EMBL" id="PZQ44867.1"/>
    </source>
</evidence>
<accession>A0A2W5PJW5</accession>
<comment type="caution">
    <text evidence="2">The sequence shown here is derived from an EMBL/GenBank/DDBJ whole genome shotgun (WGS) entry which is preliminary data.</text>
</comment>
<feature type="domain" description="Phage tail assembly chaperone-like" evidence="1">
    <location>
        <begin position="79"/>
        <end position="137"/>
    </location>
</feature>
<organism evidence="2 3">
    <name type="scientific">Micavibrio aeruginosavorus</name>
    <dbReference type="NCBI Taxonomy" id="349221"/>
    <lineage>
        <taxon>Bacteria</taxon>
        <taxon>Pseudomonadati</taxon>
        <taxon>Bdellovibrionota</taxon>
        <taxon>Bdellovibrionia</taxon>
        <taxon>Bdellovibrionales</taxon>
        <taxon>Pseudobdellovibrionaceae</taxon>
        <taxon>Micavibrio</taxon>
    </lineage>
</organism>
<dbReference type="EMBL" id="QFQB01000074">
    <property type="protein sequence ID" value="PZQ44867.1"/>
    <property type="molecule type" value="Genomic_DNA"/>
</dbReference>
<name>A0A2W5PJW5_9BACT</name>
<evidence type="ECO:0000313" key="3">
    <source>
        <dbReference type="Proteomes" id="UP000249417"/>
    </source>
</evidence>
<dbReference type="Gene3D" id="6.10.140.1310">
    <property type="match status" value="1"/>
</dbReference>
<gene>
    <name evidence="2" type="ORF">DI551_09200</name>
</gene>
<dbReference type="Pfam" id="PF16778">
    <property type="entry name" value="Phage_tail_APC"/>
    <property type="match status" value="1"/>
</dbReference>
<sequence>MSKKFAVFNGNGFPIAFYSEDIHRAYTLDGELITDIVPPEAVEISHQQWLEFINHPDERKWENGQIEVCELALPSPDWNDIRSIRDNLLRKSDWTQLPDSPLSLDQKQAWVTYRQALRDITEDYEFSSEVVWPEQPE</sequence>
<proteinExistence type="predicted"/>